<reference evidence="1" key="1">
    <citation type="submission" date="2015-07" db="EMBL/GenBank/DDBJ databases">
        <title>Adaptation to a free-living lifestyle via gene acquisitions in the diplomonad Trepomonas sp. PC1.</title>
        <authorList>
            <person name="Xu F."/>
            <person name="Jerlstrom-Hultqvist J."/>
            <person name="Kolisko M."/>
            <person name="Simpson A.G.B."/>
            <person name="Roger A.J."/>
            <person name="Svard S.G."/>
            <person name="Andersson J.O."/>
        </authorList>
    </citation>
    <scope>NUCLEOTIDE SEQUENCE</scope>
    <source>
        <strain evidence="1">PC1</strain>
    </source>
</reference>
<sequence length="432" mass="50268">MNAPKFTLTIPCNALKQHVSFIKKCALQANIHRVEFVFEPISAFQHIYRMIKWRIQNYSESKFIMIDSGAGTTDIAIITLESGKTNILANYAICQAGKDVDQLIFEETKIKELILFDQLSNEQQMQFKSDFDAYKISGSENMDGYFYKDLLINLNLTEQQAIKISNFQDDKTIYKKFYVNQTAKQNTLECIIKKEIIQDCVERISQNIIDKIKYTFHKISVIQDKQFQLINVGGLGSCSVFTECLKKNFHKNIKLIDQSLLKLQNQAVGAGGVYSSQETQLQRFSMADEELIEQLEKLQIQELYWIKSELQYFQLRNKQQQFVKQHNYIKEFAKFYASVGWDGLKFIIYLVKDDQSSQMISFNFSNIQLGTVSNREKQYLVDIRLQPCNDKNNIIIQATILDRENQKFVVIAQQQKLAIQELIEVEDLDDVE</sequence>
<gene>
    <name evidence="1" type="ORF">TPC1_15457</name>
</gene>
<dbReference type="Gene3D" id="3.90.640.10">
    <property type="entry name" value="Actin, Chain A, domain 4"/>
    <property type="match status" value="1"/>
</dbReference>
<accession>A0A146KAR1</accession>
<dbReference type="InterPro" id="IPR043129">
    <property type="entry name" value="ATPase_NBD"/>
</dbReference>
<name>A0A146KAR1_9EUKA</name>
<dbReference type="Gene3D" id="3.30.420.40">
    <property type="match status" value="2"/>
</dbReference>
<dbReference type="SUPFAM" id="SSF53067">
    <property type="entry name" value="Actin-like ATPase domain"/>
    <property type="match status" value="1"/>
</dbReference>
<dbReference type="AlphaFoldDB" id="A0A146KAR1"/>
<dbReference type="PANTHER" id="PTHR42749:SF1">
    <property type="entry name" value="CELL SHAPE-DETERMINING PROTEIN MREB"/>
    <property type="match status" value="1"/>
</dbReference>
<dbReference type="PANTHER" id="PTHR42749">
    <property type="entry name" value="CELL SHAPE-DETERMINING PROTEIN MREB"/>
    <property type="match status" value="1"/>
</dbReference>
<evidence type="ECO:0000313" key="1">
    <source>
        <dbReference type="EMBL" id="JAP92561.1"/>
    </source>
</evidence>
<proteinExistence type="predicted"/>
<feature type="non-terminal residue" evidence="1">
    <location>
        <position position="432"/>
    </location>
</feature>
<dbReference type="EMBL" id="GDID01004045">
    <property type="protein sequence ID" value="JAP92561.1"/>
    <property type="molecule type" value="Transcribed_RNA"/>
</dbReference>
<organism evidence="1">
    <name type="scientific">Trepomonas sp. PC1</name>
    <dbReference type="NCBI Taxonomy" id="1076344"/>
    <lineage>
        <taxon>Eukaryota</taxon>
        <taxon>Metamonada</taxon>
        <taxon>Diplomonadida</taxon>
        <taxon>Hexamitidae</taxon>
        <taxon>Hexamitinae</taxon>
        <taxon>Trepomonas</taxon>
    </lineage>
</organism>
<protein>
    <submittedName>
        <fullName evidence="1">Fe-S protein assembly chaperone HscA domain-containing protein</fullName>
    </submittedName>
</protein>